<feature type="chain" id="PRO_5012846788" description="DUF1648 domain-containing protein" evidence="2">
    <location>
        <begin position="24"/>
        <end position="110"/>
    </location>
</feature>
<protein>
    <recommendedName>
        <fullName evidence="3">DUF1648 domain-containing protein</fullName>
    </recommendedName>
</protein>
<reference evidence="5" key="1">
    <citation type="submission" date="2017-04" db="EMBL/GenBank/DDBJ databases">
        <authorList>
            <person name="Varghese N."/>
            <person name="Submissions S."/>
        </authorList>
    </citation>
    <scope>NUCLEOTIDE SEQUENCE [LARGE SCALE GENOMIC DNA]</scope>
    <source>
        <strain evidence="5">B4P</strain>
    </source>
</reference>
<keyword evidence="2" id="KW-0732">Signal</keyword>
<evidence type="ECO:0000256" key="2">
    <source>
        <dbReference type="SAM" id="SignalP"/>
    </source>
</evidence>
<feature type="domain" description="DUF1648" evidence="3">
    <location>
        <begin position="13"/>
        <end position="61"/>
    </location>
</feature>
<evidence type="ECO:0000256" key="1">
    <source>
        <dbReference type="SAM" id="Phobius"/>
    </source>
</evidence>
<evidence type="ECO:0000313" key="5">
    <source>
        <dbReference type="Proteomes" id="UP000192903"/>
    </source>
</evidence>
<feature type="transmembrane region" description="Helical" evidence="1">
    <location>
        <begin position="83"/>
        <end position="109"/>
    </location>
</feature>
<keyword evidence="1" id="KW-0812">Transmembrane</keyword>
<keyword evidence="1" id="KW-0472">Membrane</keyword>
<evidence type="ECO:0000313" key="4">
    <source>
        <dbReference type="EMBL" id="SMF05038.1"/>
    </source>
</evidence>
<dbReference type="AlphaFoldDB" id="A0A1X7CYF7"/>
<dbReference type="Pfam" id="PF07853">
    <property type="entry name" value="DUF1648"/>
    <property type="match status" value="1"/>
</dbReference>
<dbReference type="EMBL" id="FXAF01000002">
    <property type="protein sequence ID" value="SMF05038.1"/>
    <property type="molecule type" value="Genomic_DNA"/>
</dbReference>
<dbReference type="InterPro" id="IPR012867">
    <property type="entry name" value="DUF1648"/>
</dbReference>
<dbReference type="Proteomes" id="UP000192903">
    <property type="component" value="Unassembled WGS sequence"/>
</dbReference>
<dbReference type="OrthoDB" id="9808690at2"/>
<keyword evidence="1" id="KW-1133">Transmembrane helix</keyword>
<feature type="signal peptide" evidence="2">
    <location>
        <begin position="1"/>
        <end position="23"/>
    </location>
</feature>
<feature type="transmembrane region" description="Helical" evidence="1">
    <location>
        <begin position="47"/>
        <end position="71"/>
    </location>
</feature>
<gene>
    <name evidence="4" type="ORF">SAMN02982989_4738</name>
</gene>
<accession>A0A1X7CYF7</accession>
<organism evidence="4 5">
    <name type="scientific">Xaviernesmea oryzae</name>
    <dbReference type="NCBI Taxonomy" id="464029"/>
    <lineage>
        <taxon>Bacteria</taxon>
        <taxon>Pseudomonadati</taxon>
        <taxon>Pseudomonadota</taxon>
        <taxon>Alphaproteobacteria</taxon>
        <taxon>Hyphomicrobiales</taxon>
        <taxon>Rhizobiaceae</taxon>
        <taxon>Rhizobium/Agrobacterium group</taxon>
        <taxon>Xaviernesmea</taxon>
    </lineage>
</organism>
<keyword evidence="5" id="KW-1185">Reference proteome</keyword>
<evidence type="ECO:0000259" key="3">
    <source>
        <dbReference type="Pfam" id="PF07853"/>
    </source>
</evidence>
<sequence length="110" mass="11579">MRITLPLTLSIALTATMAAASLAAWSSVPSGAELPVHFGFDGTPNRYAPASFALSVVPIATLAATLIFALAPRLDRKVEAFPIRYTVLWLVVIAALAVGHFQIVGYALAN</sequence>
<proteinExistence type="predicted"/>
<name>A0A1X7CYF7_9HYPH</name>
<dbReference type="RefSeq" id="WP_085420153.1">
    <property type="nucleotide sequence ID" value="NZ_FXAF01000002.1"/>
</dbReference>